<dbReference type="NCBIfam" id="TIGR04366">
    <property type="entry name" value="cupin_WbuC"/>
    <property type="match status" value="1"/>
</dbReference>
<name>A0A3N0VEK5_9GAMM</name>
<dbReference type="CDD" id="cd07005">
    <property type="entry name" value="cupin_WbuC-like"/>
    <property type="match status" value="1"/>
</dbReference>
<dbReference type="Gene3D" id="2.60.120.10">
    <property type="entry name" value="Jelly Rolls"/>
    <property type="match status" value="1"/>
</dbReference>
<gene>
    <name evidence="3" type="ORF">ED208_08910</name>
</gene>
<dbReference type="InterPro" id="IPR011051">
    <property type="entry name" value="RmlC_Cupin_sf"/>
</dbReference>
<accession>A0A3N0VEK5</accession>
<dbReference type="Proteomes" id="UP000282106">
    <property type="component" value="Unassembled WGS sequence"/>
</dbReference>
<sequence>MAGAGKGLHAGEGRAGRGRRSQTQPQPPGPALTRRLGPAELAALRAAAEASPRRRAHLELHAGGADDALQRFLVGMLPGSYVRAHRHVQAHKLELTACLAGAFELLLFDDRGALLERQGLAVDGNGLCLVQIPPNTWHSLIVREGFAVLLEVKLGPYEAASDKDFAPWAPVEGSAEADHCLRWLHGAVAGQRYLA</sequence>
<dbReference type="EMBL" id="RJVO01000003">
    <property type="protein sequence ID" value="ROH91213.1"/>
    <property type="molecule type" value="Genomic_DNA"/>
</dbReference>
<feature type="domain" description="Cupin fold metalloprotein WbuC cupin" evidence="2">
    <location>
        <begin position="40"/>
        <end position="118"/>
    </location>
</feature>
<evidence type="ECO:0000313" key="4">
    <source>
        <dbReference type="Proteomes" id="UP000282106"/>
    </source>
</evidence>
<organism evidence="3 4">
    <name type="scientific">Stagnimonas aquatica</name>
    <dbReference type="NCBI Taxonomy" id="2689987"/>
    <lineage>
        <taxon>Bacteria</taxon>
        <taxon>Pseudomonadati</taxon>
        <taxon>Pseudomonadota</taxon>
        <taxon>Gammaproteobacteria</taxon>
        <taxon>Nevskiales</taxon>
        <taxon>Nevskiaceae</taxon>
        <taxon>Stagnimonas</taxon>
    </lineage>
</organism>
<evidence type="ECO:0000313" key="3">
    <source>
        <dbReference type="EMBL" id="ROH91213.1"/>
    </source>
</evidence>
<dbReference type="InterPro" id="IPR027565">
    <property type="entry name" value="Cupin_WbuC"/>
</dbReference>
<evidence type="ECO:0000259" key="2">
    <source>
        <dbReference type="Pfam" id="PF19480"/>
    </source>
</evidence>
<dbReference type="InterPro" id="IPR014710">
    <property type="entry name" value="RmlC-like_jellyroll"/>
</dbReference>
<comment type="caution">
    <text evidence="3">The sequence shown here is derived from an EMBL/GenBank/DDBJ whole genome shotgun (WGS) entry which is preliminary data.</text>
</comment>
<evidence type="ECO:0000256" key="1">
    <source>
        <dbReference type="SAM" id="MobiDB-lite"/>
    </source>
</evidence>
<protein>
    <submittedName>
        <fullName evidence="3">Cupin fold metalloprotein, WbuC family</fullName>
    </submittedName>
</protein>
<dbReference type="InterPro" id="IPR046058">
    <property type="entry name" value="WbuC_cupin"/>
</dbReference>
<dbReference type="Pfam" id="PF19480">
    <property type="entry name" value="DUF6016"/>
    <property type="match status" value="1"/>
</dbReference>
<dbReference type="SUPFAM" id="SSF51182">
    <property type="entry name" value="RmlC-like cupins"/>
    <property type="match status" value="1"/>
</dbReference>
<proteinExistence type="predicted"/>
<dbReference type="AlphaFoldDB" id="A0A3N0VEK5"/>
<keyword evidence="4" id="KW-1185">Reference proteome</keyword>
<reference evidence="3 4" key="1">
    <citation type="submission" date="2018-10" db="EMBL/GenBank/DDBJ databases">
        <authorList>
            <person name="Chen W.-M."/>
        </authorList>
    </citation>
    <scope>NUCLEOTIDE SEQUENCE [LARGE SCALE GENOMIC DNA]</scope>
    <source>
        <strain evidence="3 4">THS-13</strain>
    </source>
</reference>
<dbReference type="InParanoid" id="A0A3N0VEK5"/>
<feature type="region of interest" description="Disordered" evidence="1">
    <location>
        <begin position="1"/>
        <end position="34"/>
    </location>
</feature>